<sequence length="845" mass="97558">MAASDENEKYIDPRMGKTDLTNGQYARYQILLKSLGGLKSLFSPKRFQIIRWLWENQYLNSIEPNAFASIRGDMFETFLVAAEKVMSLRKEKGSSNQIINIASEYIITDKFIWSDYNVWENGFVNYFLGQVLWCFYEAYPKFFPVKTSDKEPLEHAVTCMLALPNSDIENLTTSIAILVSNVRNKGIDDLFGTWVDGKLVYLSRRILNFRMHDRKESKKLLDAGRENGNTINLRLELARYVDGSSRRKLLANSLDMAKALYGECHAVTWHCTEQLGDFYLKYADEYTLQYYFSKLDGDKVRSVQDIYEDFLNRADVLGRSKSLGGSEREALSALLREKVVPTVVNIYKRNGKESEARRLLWKTVKDSSSQIYHANWVPFGRGSGKMRRLMTEIHSLENLEEFTGYSDLKYSSLELVVFPFDEISLKSVTPSDEEKARKWHFVFERLPNGDIHAREITDWSPGLEGGYEPKTIQKTDEAENKEKMILELPYIPYAHFKTSKAYREGSTYDFYRKGSFNQQILDWMKKNEGHYILSFGHDDYSDYIAYADLWPSVGGALVDSEKGQVERFLYDRETGSVKMTNETTAAPKELENPPSYKTLDIGQCKTQIPGFFNSTPGDKAAIDDTGTVTQGFNLVSAEWYDWKRFILHPCSSSTEKQPELVSTDGSPIPVLGYIYGTWTDDKLHKQWRGLQIWIVQATFKLTPDSSQVERSCHFVLNANDICKSREHELSLSETRAICTLLNPSLLRVMNHSMFTPFMCTMGEGIPDDFAGVTKKIDPSMQRDLIAELSFRDAWDTEFAYKWWNRTWGDARKKIMCRQLKEETARRREWDAESVPVFKQWVNSHK</sequence>
<evidence type="ECO:0000313" key="1">
    <source>
        <dbReference type="EMBL" id="RAO66217.1"/>
    </source>
</evidence>
<dbReference type="RefSeq" id="XP_040730734.1">
    <property type="nucleotide sequence ID" value="XM_040874352.1"/>
</dbReference>
<comment type="caution">
    <text evidence="1">The sequence shown here is derived from an EMBL/GenBank/DDBJ whole genome shotgun (WGS) entry which is preliminary data.</text>
</comment>
<dbReference type="OrthoDB" id="4222685at2759"/>
<organism evidence="1 2">
    <name type="scientific">Talaromyces amestolkiae</name>
    <dbReference type="NCBI Taxonomy" id="1196081"/>
    <lineage>
        <taxon>Eukaryota</taxon>
        <taxon>Fungi</taxon>
        <taxon>Dikarya</taxon>
        <taxon>Ascomycota</taxon>
        <taxon>Pezizomycotina</taxon>
        <taxon>Eurotiomycetes</taxon>
        <taxon>Eurotiomycetidae</taxon>
        <taxon>Eurotiales</taxon>
        <taxon>Trichocomaceae</taxon>
        <taxon>Talaromyces</taxon>
        <taxon>Talaromyces sect. Talaromyces</taxon>
    </lineage>
</organism>
<keyword evidence="2" id="KW-1185">Reference proteome</keyword>
<dbReference type="GeneID" id="63791446"/>
<name>A0A364KRP3_TALAM</name>
<dbReference type="Proteomes" id="UP000249363">
    <property type="component" value="Unassembled WGS sequence"/>
</dbReference>
<evidence type="ECO:0000313" key="2">
    <source>
        <dbReference type="Proteomes" id="UP000249363"/>
    </source>
</evidence>
<proteinExistence type="predicted"/>
<dbReference type="EMBL" id="MIKG01000003">
    <property type="protein sequence ID" value="RAO66217.1"/>
    <property type="molecule type" value="Genomic_DNA"/>
</dbReference>
<accession>A0A364KRP3</accession>
<reference evidence="1 2" key="1">
    <citation type="journal article" date="2017" name="Biotechnol. Biofuels">
        <title>Differential beta-glucosidase expression as a function of carbon source availability in Talaromyces amestolkiae: a genomic and proteomic approach.</title>
        <authorList>
            <person name="de Eugenio L.I."/>
            <person name="Mendez-Liter J.A."/>
            <person name="Nieto-Dominguez M."/>
            <person name="Alonso L."/>
            <person name="Gil-Munoz J."/>
            <person name="Barriuso J."/>
            <person name="Prieto A."/>
            <person name="Martinez M.J."/>
        </authorList>
    </citation>
    <scope>NUCLEOTIDE SEQUENCE [LARGE SCALE GENOMIC DNA]</scope>
    <source>
        <strain evidence="1 2">CIB</strain>
    </source>
</reference>
<protein>
    <submittedName>
        <fullName evidence="1">Uncharacterized protein</fullName>
    </submittedName>
</protein>
<gene>
    <name evidence="1" type="ORF">BHQ10_002229</name>
</gene>
<dbReference type="AlphaFoldDB" id="A0A364KRP3"/>